<evidence type="ECO:0000313" key="1">
    <source>
        <dbReference type="EMBL" id="MBW6390656.1"/>
    </source>
</evidence>
<comment type="caution">
    <text evidence="1">The sequence shown here is derived from an EMBL/GenBank/DDBJ whole genome shotgun (WGS) entry which is preliminary data.</text>
</comment>
<proteinExistence type="predicted"/>
<gene>
    <name evidence="1" type="ORF">KPL81_05715</name>
</gene>
<organism evidence="1 2">
    <name type="scientific">Billgrantia antri</name>
    <dbReference type="NCBI Taxonomy" id="2846777"/>
    <lineage>
        <taxon>Bacteria</taxon>
        <taxon>Pseudomonadati</taxon>
        <taxon>Pseudomonadota</taxon>
        <taxon>Gammaproteobacteria</taxon>
        <taxon>Oceanospirillales</taxon>
        <taxon>Halomonadaceae</taxon>
        <taxon>Billgrantia</taxon>
    </lineage>
</organism>
<keyword evidence="2" id="KW-1185">Reference proteome</keyword>
<evidence type="ECO:0000313" key="2">
    <source>
        <dbReference type="Proteomes" id="UP000769617"/>
    </source>
</evidence>
<reference evidence="1 2" key="1">
    <citation type="submission" date="2021-07" db="EMBL/GenBank/DDBJ databases">
        <authorList>
            <person name="So Y."/>
        </authorList>
    </citation>
    <scope>NUCLEOTIDE SEQUENCE [LARGE SCALE GENOMIC DNA]</scope>
    <source>
        <strain evidence="1 2">Y3S6</strain>
    </source>
</reference>
<dbReference type="EMBL" id="JAHYCA010000002">
    <property type="protein sequence ID" value="MBW6390656.1"/>
    <property type="molecule type" value="Genomic_DNA"/>
</dbReference>
<sequence length="53" mass="6159">MTQTYHAAARYDDEVLRFWAAQASDLQAAQESLWQYFERPLTTPAAEISHEQD</sequence>
<name>A0ABS6ZKR6_9GAMM</name>
<protein>
    <submittedName>
        <fullName evidence="1">Uncharacterized protein</fullName>
    </submittedName>
</protein>
<accession>A0ABS6ZKR6</accession>
<dbReference type="RefSeq" id="WP_219791024.1">
    <property type="nucleotide sequence ID" value="NZ_JAHYCA010000002.1"/>
</dbReference>
<dbReference type="Proteomes" id="UP000769617">
    <property type="component" value="Unassembled WGS sequence"/>
</dbReference>